<evidence type="ECO:0000313" key="4">
    <source>
        <dbReference type="EMBL" id="OSJ28902.1"/>
    </source>
</evidence>
<proteinExistence type="inferred from homology"/>
<accession>A0A1Y2JL99</accession>
<evidence type="ECO:0000259" key="3">
    <source>
        <dbReference type="Pfam" id="PF01464"/>
    </source>
</evidence>
<comment type="caution">
    <text evidence="4">The sequence shown here is derived from an EMBL/GenBank/DDBJ whole genome shotgun (WGS) entry which is preliminary data.</text>
</comment>
<comment type="similarity">
    <text evidence="1">Belongs to the transglycosylase Slt family.</text>
</comment>
<protein>
    <recommendedName>
        <fullName evidence="3">Transglycosylase SLT domain-containing protein</fullName>
    </recommendedName>
</protein>
<gene>
    <name evidence="4" type="ORF">BSZ19_29410</name>
</gene>
<dbReference type="Proteomes" id="UP000193335">
    <property type="component" value="Unassembled WGS sequence"/>
</dbReference>
<sequence length="284" mass="30587">MPRSTSHLQASRSIRRSWRVATLCLLIVASGEGRAQEHDERSKAEIGRVAASVDDADDGAVEPLALEPFAPRPLTAADFPPANPLLANFTYRTSAMFGRDWRAGRAEYRQLVEREALAFGLPPALVDAVMAVESRYNPAVVGMDGEVGLMQVMLPTARMMGFTGTPAELASPEVNVHYGVRYLAGAWRRANGDLCTATMKYRAGHGETRFSYLSVEYCTRVRAHLAANGVAVTGSVPPPTFGRTSASSAPARGRVLTGGSTINFAALNTRLRSVADRKTPSDLH</sequence>
<dbReference type="InterPro" id="IPR023346">
    <property type="entry name" value="Lysozyme-like_dom_sf"/>
</dbReference>
<feature type="domain" description="Transglycosylase SLT" evidence="3">
    <location>
        <begin position="112"/>
        <end position="209"/>
    </location>
</feature>
<dbReference type="Pfam" id="PF01464">
    <property type="entry name" value="SLT"/>
    <property type="match status" value="1"/>
</dbReference>
<organism evidence="4 5">
    <name type="scientific">Bradyrhizobium japonicum</name>
    <dbReference type="NCBI Taxonomy" id="375"/>
    <lineage>
        <taxon>Bacteria</taxon>
        <taxon>Pseudomonadati</taxon>
        <taxon>Pseudomonadota</taxon>
        <taxon>Alphaproteobacteria</taxon>
        <taxon>Hyphomicrobiales</taxon>
        <taxon>Nitrobacteraceae</taxon>
        <taxon>Bradyrhizobium</taxon>
    </lineage>
</organism>
<evidence type="ECO:0000313" key="5">
    <source>
        <dbReference type="Proteomes" id="UP000193335"/>
    </source>
</evidence>
<reference evidence="4 5" key="1">
    <citation type="submission" date="2017-03" db="EMBL/GenBank/DDBJ databases">
        <title>Whole genome sequences of fourteen strains of Bradyrhizobium canariense and one strain of Bradyrhizobium japonicum isolated from Lupinus (Papilionoideae: Genisteae) species in Algeria.</title>
        <authorList>
            <person name="Crovadore J."/>
            <person name="Chekireb D."/>
            <person name="Brachmann A."/>
            <person name="Chablais R."/>
            <person name="Cochard B."/>
            <person name="Lefort F."/>
        </authorList>
    </citation>
    <scope>NUCLEOTIDE SEQUENCE [LARGE SCALE GENOMIC DNA]</scope>
    <source>
        <strain evidence="4 5">UBMA197</strain>
    </source>
</reference>
<dbReference type="InterPro" id="IPR008258">
    <property type="entry name" value="Transglycosylase_SLT_dom_1"/>
</dbReference>
<dbReference type="AlphaFoldDB" id="A0A1Y2JL99"/>
<evidence type="ECO:0000256" key="2">
    <source>
        <dbReference type="ARBA" id="ARBA00009387"/>
    </source>
</evidence>
<comment type="similarity">
    <text evidence="2">Belongs to the virb1 family.</text>
</comment>
<dbReference type="EMBL" id="NAFL01000268">
    <property type="protein sequence ID" value="OSJ28902.1"/>
    <property type="molecule type" value="Genomic_DNA"/>
</dbReference>
<dbReference type="PANTHER" id="PTHR37423:SF2">
    <property type="entry name" value="MEMBRANE-BOUND LYTIC MUREIN TRANSGLYCOSYLASE C"/>
    <property type="match status" value="1"/>
</dbReference>
<dbReference type="RefSeq" id="WP_085402774.1">
    <property type="nucleotide sequence ID" value="NZ_NAFL01000268.1"/>
</dbReference>
<dbReference type="SUPFAM" id="SSF53955">
    <property type="entry name" value="Lysozyme-like"/>
    <property type="match status" value="1"/>
</dbReference>
<name>A0A1Y2JL99_BRAJP</name>
<dbReference type="PANTHER" id="PTHR37423">
    <property type="entry name" value="SOLUBLE LYTIC MUREIN TRANSGLYCOSYLASE-RELATED"/>
    <property type="match status" value="1"/>
</dbReference>
<evidence type="ECO:0000256" key="1">
    <source>
        <dbReference type="ARBA" id="ARBA00007734"/>
    </source>
</evidence>
<dbReference type="Gene3D" id="1.10.530.10">
    <property type="match status" value="1"/>
</dbReference>